<name>A0A975AT68_9GAMM</name>
<organism evidence="1 2">
    <name type="scientific">Agrilutibacter solisilvae</name>
    <dbReference type="NCBI Taxonomy" id="2763317"/>
    <lineage>
        <taxon>Bacteria</taxon>
        <taxon>Pseudomonadati</taxon>
        <taxon>Pseudomonadota</taxon>
        <taxon>Gammaproteobacteria</taxon>
        <taxon>Lysobacterales</taxon>
        <taxon>Lysobacteraceae</taxon>
        <taxon>Agrilutibacter</taxon>
    </lineage>
</organism>
<protein>
    <submittedName>
        <fullName evidence="1">Uncharacterized protein</fullName>
    </submittedName>
</protein>
<sequence length="122" mass="13893">MSVEPRPNDRRPRIGRVLGWALLLLPVLHLATCAYSSRKNAAAFDQIQLGDPEQEVILAFGRPSVREMAGDPPLHRYSDEGCRSPCAERLWFEHRPGLDLEAWSVDLDANRRVVVKRHWVSP</sequence>
<proteinExistence type="predicted"/>
<keyword evidence="2" id="KW-1185">Reference proteome</keyword>
<dbReference type="Proteomes" id="UP000639274">
    <property type="component" value="Chromosome"/>
</dbReference>
<accession>A0A975AT68</accession>
<evidence type="ECO:0000313" key="1">
    <source>
        <dbReference type="EMBL" id="QSX78983.1"/>
    </source>
</evidence>
<dbReference type="RefSeq" id="WP_200615173.1">
    <property type="nucleotide sequence ID" value="NZ_CP071518.1"/>
</dbReference>
<dbReference type="KEGG" id="lsf:I8J32_003405"/>
<dbReference type="AlphaFoldDB" id="A0A975AT68"/>
<reference evidence="1 2" key="1">
    <citation type="submission" date="2021-03" db="EMBL/GenBank/DDBJ databases">
        <title>Lysobacter sp. nov. isolated from soil of gangwondo yeongwol, south Korea.</title>
        <authorList>
            <person name="Kim K.R."/>
            <person name="Kim K.H."/>
            <person name="Jeon C.O."/>
        </authorList>
    </citation>
    <scope>NUCLEOTIDE SEQUENCE [LARGE SCALE GENOMIC DNA]</scope>
    <source>
        <strain evidence="1 2">R19</strain>
    </source>
</reference>
<evidence type="ECO:0000313" key="2">
    <source>
        <dbReference type="Proteomes" id="UP000639274"/>
    </source>
</evidence>
<gene>
    <name evidence="1" type="ORF">I8J32_003405</name>
</gene>
<dbReference type="EMBL" id="CP071518">
    <property type="protein sequence ID" value="QSX78983.1"/>
    <property type="molecule type" value="Genomic_DNA"/>
</dbReference>